<evidence type="ECO:0000256" key="6">
    <source>
        <dbReference type="PIRSR" id="PIRSR000027-1"/>
    </source>
</evidence>
<evidence type="ECO:0000256" key="4">
    <source>
        <dbReference type="ARBA" id="ARBA00022982"/>
    </source>
</evidence>
<dbReference type="InterPro" id="IPR012127">
    <property type="entry name" value="Cyt_c_prime"/>
</dbReference>
<protein>
    <submittedName>
        <fullName evidence="9">Cytochrome c, class II</fullName>
    </submittedName>
</protein>
<dbReference type="PROSITE" id="PS51009">
    <property type="entry name" value="CYTCII"/>
    <property type="match status" value="1"/>
</dbReference>
<feature type="binding site" description="covalent" evidence="7">
    <location>
        <position position="140"/>
    </location>
    <ligand>
        <name>heme c</name>
        <dbReference type="ChEBI" id="CHEBI:61717"/>
    </ligand>
</feature>
<comment type="caution">
    <text evidence="9">The sequence shown here is derived from an EMBL/GenBank/DDBJ whole genome shotgun (WGS) entry which is preliminary data.</text>
</comment>
<organism evidence="9 10">
    <name type="scientific">marine gamma proteobacterium HTCC2143</name>
    <dbReference type="NCBI Taxonomy" id="247633"/>
    <lineage>
        <taxon>Bacteria</taxon>
        <taxon>Pseudomonadati</taxon>
        <taxon>Pseudomonadota</taxon>
        <taxon>Gammaproteobacteria</taxon>
        <taxon>Cellvibrionales</taxon>
        <taxon>Spongiibacteraceae</taxon>
        <taxon>BD1-7 clade</taxon>
    </lineage>
</organism>
<dbReference type="GO" id="GO:0009055">
    <property type="term" value="F:electron transfer activity"/>
    <property type="evidence" value="ECO:0007669"/>
    <property type="project" value="InterPro"/>
</dbReference>
<reference evidence="9 10" key="1">
    <citation type="journal article" date="2010" name="J. Bacteriol.">
        <title>Genome sequence of the oligotrophic marine Gammaproteobacterium HTCC2143, isolated from the Oregon Coast.</title>
        <authorList>
            <person name="Oh H.M."/>
            <person name="Kang I."/>
            <person name="Ferriera S."/>
            <person name="Giovannoni S.J."/>
            <person name="Cho J.C."/>
        </authorList>
    </citation>
    <scope>NUCLEOTIDE SEQUENCE [LARGE SCALE GENOMIC DNA]</scope>
    <source>
        <strain evidence="9 10">HTCC2143</strain>
    </source>
</reference>
<comment type="PTM">
    <text evidence="7">Binds 1 heme group per subunit.</text>
</comment>
<evidence type="ECO:0000256" key="7">
    <source>
        <dbReference type="PIRSR" id="PIRSR000027-2"/>
    </source>
</evidence>
<sequence length="147" mass="15356">MKIKNLTSVALCALLIASASNAADTKSIIKHRQGIMEAIGGHFTAAYSSMGGMPEFNENQVYHAESVARLSKIAADVFPAGSGDGKTKANAAVWDNPEGFKAKMDEFLVKADDFSAASKSGDMASYGAATKALGGSCKGCHDDFKDK</sequence>
<evidence type="ECO:0000256" key="2">
    <source>
        <dbReference type="ARBA" id="ARBA00022617"/>
    </source>
</evidence>
<dbReference type="GO" id="GO:0005506">
    <property type="term" value="F:iron ion binding"/>
    <property type="evidence" value="ECO:0007669"/>
    <property type="project" value="InterPro"/>
</dbReference>
<keyword evidence="5 6" id="KW-0408">Iron</keyword>
<keyword evidence="10" id="KW-1185">Reference proteome</keyword>
<evidence type="ECO:0000256" key="1">
    <source>
        <dbReference type="ARBA" id="ARBA00022448"/>
    </source>
</evidence>
<keyword evidence="2 7" id="KW-0349">Heme</keyword>
<dbReference type="PIRSF" id="PIRSF000027">
    <property type="entry name" value="Cytc_c_prime"/>
    <property type="match status" value="1"/>
</dbReference>
<dbReference type="EMBL" id="AAVT01000012">
    <property type="protein sequence ID" value="EAW29947.1"/>
    <property type="molecule type" value="Genomic_DNA"/>
</dbReference>
<evidence type="ECO:0000256" key="3">
    <source>
        <dbReference type="ARBA" id="ARBA00022723"/>
    </source>
</evidence>
<proteinExistence type="predicted"/>
<evidence type="ECO:0000313" key="10">
    <source>
        <dbReference type="Proteomes" id="UP000004931"/>
    </source>
</evidence>
<dbReference type="InterPro" id="IPR015984">
    <property type="entry name" value="Cyt_c_prime_subgr"/>
</dbReference>
<evidence type="ECO:0000256" key="5">
    <source>
        <dbReference type="ARBA" id="ARBA00023004"/>
    </source>
</evidence>
<dbReference type="GO" id="GO:0022900">
    <property type="term" value="P:electron transport chain"/>
    <property type="evidence" value="ECO:0007669"/>
    <property type="project" value="InterPro"/>
</dbReference>
<dbReference type="STRING" id="247633.GP2143_06629"/>
<dbReference type="GO" id="GO:0042597">
    <property type="term" value="C:periplasmic space"/>
    <property type="evidence" value="ECO:0007669"/>
    <property type="project" value="InterPro"/>
</dbReference>
<feature type="signal peptide" evidence="8">
    <location>
        <begin position="1"/>
        <end position="22"/>
    </location>
</feature>
<keyword evidence="4" id="KW-0249">Electron transport</keyword>
<feature type="binding site" description="axial binding residue" evidence="6">
    <location>
        <position position="141"/>
    </location>
    <ligand>
        <name>heme c</name>
        <dbReference type="ChEBI" id="CHEBI:61717"/>
    </ligand>
    <ligandPart>
        <name>Fe</name>
        <dbReference type="ChEBI" id="CHEBI:18248"/>
    </ligandPart>
</feature>
<keyword evidence="3 6" id="KW-0479">Metal-binding</keyword>
<dbReference type="GO" id="GO:0020037">
    <property type="term" value="F:heme binding"/>
    <property type="evidence" value="ECO:0007669"/>
    <property type="project" value="InterPro"/>
</dbReference>
<dbReference type="SUPFAM" id="SSF47175">
    <property type="entry name" value="Cytochromes"/>
    <property type="match status" value="1"/>
</dbReference>
<dbReference type="OrthoDB" id="5520910at2"/>
<dbReference type="AlphaFoldDB" id="A0YGS9"/>
<keyword evidence="8" id="KW-0732">Signal</keyword>
<feature type="binding site" description="covalent" evidence="7">
    <location>
        <position position="137"/>
    </location>
    <ligand>
        <name>heme c</name>
        <dbReference type="ChEBI" id="CHEBI:61717"/>
    </ligand>
</feature>
<dbReference type="InterPro" id="IPR010980">
    <property type="entry name" value="Cyt_c/b562"/>
</dbReference>
<name>A0YGS9_9GAMM</name>
<dbReference type="eggNOG" id="COG3909">
    <property type="taxonomic scope" value="Bacteria"/>
</dbReference>
<feature type="chain" id="PRO_5002630963" evidence="8">
    <location>
        <begin position="23"/>
        <end position="147"/>
    </location>
</feature>
<evidence type="ECO:0000313" key="9">
    <source>
        <dbReference type="EMBL" id="EAW29947.1"/>
    </source>
</evidence>
<dbReference type="PRINTS" id="PR00608">
    <property type="entry name" value="CYTCHROMECII"/>
</dbReference>
<accession>A0YGS9</accession>
<dbReference type="Pfam" id="PF01322">
    <property type="entry name" value="Cytochrom_C_2"/>
    <property type="match status" value="1"/>
</dbReference>
<dbReference type="Gene3D" id="1.20.120.10">
    <property type="entry name" value="Cytochrome c/b562"/>
    <property type="match status" value="1"/>
</dbReference>
<dbReference type="InterPro" id="IPR002321">
    <property type="entry name" value="Cyt_c_II"/>
</dbReference>
<dbReference type="Proteomes" id="UP000004931">
    <property type="component" value="Unassembled WGS sequence"/>
</dbReference>
<evidence type="ECO:0000256" key="8">
    <source>
        <dbReference type="SAM" id="SignalP"/>
    </source>
</evidence>
<keyword evidence="1" id="KW-0813">Transport</keyword>
<gene>
    <name evidence="9" type="ORF">GP2143_06629</name>
</gene>